<gene>
    <name evidence="3" type="ORF">MGAD_01540</name>
</gene>
<organism evidence="3 4">
    <name type="scientific">Mycolicibacterium gadium</name>
    <name type="common">Mycobacterium gadium</name>
    <dbReference type="NCBI Taxonomy" id="1794"/>
    <lineage>
        <taxon>Bacteria</taxon>
        <taxon>Bacillati</taxon>
        <taxon>Actinomycetota</taxon>
        <taxon>Actinomycetes</taxon>
        <taxon>Mycobacteriales</taxon>
        <taxon>Mycobacteriaceae</taxon>
        <taxon>Mycolicibacterium</taxon>
    </lineage>
</organism>
<reference evidence="3 4" key="1">
    <citation type="journal article" date="2019" name="Emerg. Microbes Infect.">
        <title>Comprehensive subspecies identification of 175 nontuberculous mycobacteria species based on 7547 genomic profiles.</title>
        <authorList>
            <person name="Matsumoto Y."/>
            <person name="Kinjo T."/>
            <person name="Motooka D."/>
            <person name="Nabeya D."/>
            <person name="Jung N."/>
            <person name="Uechi K."/>
            <person name="Horii T."/>
            <person name="Iida T."/>
            <person name="Fujita J."/>
            <person name="Nakamura S."/>
        </authorList>
    </citation>
    <scope>NUCLEOTIDE SEQUENCE [LARGE SCALE GENOMIC DNA]</scope>
    <source>
        <strain evidence="3 4">JCM 12688</strain>
    </source>
</reference>
<accession>A0A7I7WE58</accession>
<dbReference type="Proteomes" id="UP000466187">
    <property type="component" value="Chromosome"/>
</dbReference>
<evidence type="ECO:0000256" key="1">
    <source>
        <dbReference type="SAM" id="MobiDB-lite"/>
    </source>
</evidence>
<dbReference type="RefSeq" id="WP_163684126.1">
    <property type="nucleotide sequence ID" value="NZ_AP022608.1"/>
</dbReference>
<evidence type="ECO:0000313" key="4">
    <source>
        <dbReference type="Proteomes" id="UP000466187"/>
    </source>
</evidence>
<dbReference type="KEGG" id="mgad:MGAD_01540"/>
<feature type="region of interest" description="Disordered" evidence="1">
    <location>
        <begin position="443"/>
        <end position="512"/>
    </location>
</feature>
<sequence>MSAEAVREAIAAVRAAHDHVAALPIDALTKSELVDALDELETLSCQLPAQGHRMLARLQIEATAKEMGAKSWRQVLATRWRISTSEAGRRLDEAALLGPRRALTGQPLDPALPCVALAQARGMINGEHVEVLRKAMDRIPPAIDTLTRAQIEVDLVGHAVGLGPKELRDQAERTLFLLDQDGPEPDDAERARRRGVSKGPQGSDKMTPLRGNLTPELAATLEAIHAKWAAPGMCNPDDESPCISGTPSQAQIDNDHRTLAQRQHDALLAVGRSVLASGVLGQHNGLPTSIIIRTTLQDLESRAGVGVSGGGTVVPIGDVIRMAAHANQFLAVFDEATGSALDLFRARRVASPAQRLMLIARDGGCTKPGCTVPAYGSQVHHAAKDWADDGLTNVDDLGLACGPDNRMVGPGGWATQMNEDHEVEWLPPAHLDTGQARVNDYHRPERLRPPSDEPFKEPAIRADDEPSDDVPPFENARFDDEWLIGPPDYELSDDELSDDYPHEPGGPEPNVA</sequence>
<dbReference type="Pfam" id="PF02720">
    <property type="entry name" value="DUF222"/>
    <property type="match status" value="1"/>
</dbReference>
<name>A0A7I7WE58_MYCGU</name>
<feature type="domain" description="DUF222" evidence="2">
    <location>
        <begin position="36"/>
        <end position="362"/>
    </location>
</feature>
<dbReference type="AlphaFoldDB" id="A0A7I7WE58"/>
<dbReference type="CDD" id="cd00085">
    <property type="entry name" value="HNHc"/>
    <property type="match status" value="1"/>
</dbReference>
<evidence type="ECO:0000259" key="2">
    <source>
        <dbReference type="Pfam" id="PF02720"/>
    </source>
</evidence>
<dbReference type="EMBL" id="AP022608">
    <property type="protein sequence ID" value="BBZ15819.1"/>
    <property type="molecule type" value="Genomic_DNA"/>
</dbReference>
<dbReference type="InterPro" id="IPR003870">
    <property type="entry name" value="DUF222"/>
</dbReference>
<protein>
    <recommendedName>
        <fullName evidence="2">DUF222 domain-containing protein</fullName>
    </recommendedName>
</protein>
<feature type="region of interest" description="Disordered" evidence="1">
    <location>
        <begin position="177"/>
        <end position="211"/>
    </location>
</feature>
<dbReference type="InterPro" id="IPR003615">
    <property type="entry name" value="HNH_nuc"/>
</dbReference>
<proteinExistence type="predicted"/>
<feature type="compositionally biased region" description="Basic and acidic residues" evidence="1">
    <location>
        <begin position="443"/>
        <end position="464"/>
    </location>
</feature>
<evidence type="ECO:0000313" key="3">
    <source>
        <dbReference type="EMBL" id="BBZ15819.1"/>
    </source>
</evidence>